<evidence type="ECO:0000256" key="2">
    <source>
        <dbReference type="ARBA" id="ARBA00022692"/>
    </source>
</evidence>
<keyword evidence="8" id="KW-1185">Reference proteome</keyword>
<dbReference type="GO" id="GO:0004984">
    <property type="term" value="F:olfactory receptor activity"/>
    <property type="evidence" value="ECO:0007669"/>
    <property type="project" value="TreeGrafter"/>
</dbReference>
<dbReference type="GeneTree" id="ENSGT00990000204283"/>
<evidence type="ECO:0000256" key="5">
    <source>
        <dbReference type="SAM" id="Phobius"/>
    </source>
</evidence>
<feature type="transmembrane region" description="Helical" evidence="5">
    <location>
        <begin position="134"/>
        <end position="152"/>
    </location>
</feature>
<dbReference type="PANTHER" id="PTHR26451:SF980">
    <property type="entry name" value="GENE 7582-RELATED"/>
    <property type="match status" value="1"/>
</dbReference>
<reference evidence="7" key="1">
    <citation type="submission" date="2025-08" db="UniProtKB">
        <authorList>
            <consortium name="Ensembl"/>
        </authorList>
    </citation>
    <scope>IDENTIFICATION</scope>
</reference>
<dbReference type="InterPro" id="IPR052921">
    <property type="entry name" value="GPCR1_Superfamily_Member"/>
</dbReference>
<dbReference type="PANTHER" id="PTHR26451">
    <property type="entry name" value="G_PROTEIN_RECEP_F1_2 DOMAIN-CONTAINING PROTEIN"/>
    <property type="match status" value="1"/>
</dbReference>
<proteinExistence type="predicted"/>
<evidence type="ECO:0000256" key="1">
    <source>
        <dbReference type="ARBA" id="ARBA00004370"/>
    </source>
</evidence>
<evidence type="ECO:0000256" key="3">
    <source>
        <dbReference type="ARBA" id="ARBA00022989"/>
    </source>
</evidence>
<dbReference type="OrthoDB" id="9906802at2759"/>
<sequence>MNSTTNTTSISGHFRETVKACIYLVDFFVCSSFTILIMQTILRDAALKKEIRFFFLCNHLVSLSLFFGFGTIFVGIRAFRFNVPVLACWIIFAVQIVIGRTLLMTLALMALNTCIAVCWPLKYLAFIHSAKCKLIVCMWIIAIISPLSVLIYESATKSPKQILKLDPTCPSGLTSLASRIEGVIFMFLGLSLIAIFYILLYREGRRSGHFNNSNVRARRTIIIHGIQIVFHVLPVIVNVILIGKNAHVALDLMCFIIFSLAQCLSPVVYGLRCSELRSKLIERQHCFIILLLPGAN</sequence>
<dbReference type="GO" id="GO:0005549">
    <property type="term" value="F:odorant binding"/>
    <property type="evidence" value="ECO:0007669"/>
    <property type="project" value="TreeGrafter"/>
</dbReference>
<dbReference type="CDD" id="cd00637">
    <property type="entry name" value="7tm_classA_rhodopsin-like"/>
    <property type="match status" value="1"/>
</dbReference>
<dbReference type="AlphaFoldDB" id="A0A8C5MWF7"/>
<feature type="transmembrane region" description="Helical" evidence="5">
    <location>
        <begin position="104"/>
        <end position="122"/>
    </location>
</feature>
<feature type="transmembrane region" description="Helical" evidence="5">
    <location>
        <begin position="21"/>
        <end position="41"/>
    </location>
</feature>
<dbReference type="PROSITE" id="PS50262">
    <property type="entry name" value="G_PROTEIN_RECEP_F1_2"/>
    <property type="match status" value="1"/>
</dbReference>
<reference evidence="7" key="2">
    <citation type="submission" date="2025-09" db="UniProtKB">
        <authorList>
            <consortium name="Ensembl"/>
        </authorList>
    </citation>
    <scope>IDENTIFICATION</scope>
</reference>
<evidence type="ECO:0000256" key="4">
    <source>
        <dbReference type="ARBA" id="ARBA00023136"/>
    </source>
</evidence>
<dbReference type="Ensembl" id="ENSLLET00000020882.1">
    <property type="protein sequence ID" value="ENSLLEP00000020093.1"/>
    <property type="gene ID" value="ENSLLEG00000012743.1"/>
</dbReference>
<feature type="transmembrane region" description="Helical" evidence="5">
    <location>
        <begin position="53"/>
        <end position="74"/>
    </location>
</feature>
<feature type="transmembrane region" description="Helical" evidence="5">
    <location>
        <begin position="248"/>
        <end position="271"/>
    </location>
</feature>
<evidence type="ECO:0000313" key="8">
    <source>
        <dbReference type="Proteomes" id="UP000694569"/>
    </source>
</evidence>
<dbReference type="InterPro" id="IPR017452">
    <property type="entry name" value="GPCR_Rhodpsn_7TM"/>
</dbReference>
<accession>A0A8C5MWF7</accession>
<feature type="domain" description="G-protein coupled receptors family 1 profile" evidence="6">
    <location>
        <begin position="33"/>
        <end position="269"/>
    </location>
</feature>
<keyword evidence="4 5" id="KW-0472">Membrane</keyword>
<feature type="transmembrane region" description="Helical" evidence="5">
    <location>
        <begin position="221"/>
        <end position="242"/>
    </location>
</feature>
<dbReference type="SUPFAM" id="SSF81321">
    <property type="entry name" value="Family A G protein-coupled receptor-like"/>
    <property type="match status" value="1"/>
</dbReference>
<feature type="transmembrane region" description="Helical" evidence="5">
    <location>
        <begin position="182"/>
        <end position="200"/>
    </location>
</feature>
<keyword evidence="3 5" id="KW-1133">Transmembrane helix</keyword>
<dbReference type="Proteomes" id="UP000694569">
    <property type="component" value="Unplaced"/>
</dbReference>
<name>A0A8C5MWF7_9ANUR</name>
<organism evidence="7 8">
    <name type="scientific">Leptobrachium leishanense</name>
    <name type="common">Leishan spiny toad</name>
    <dbReference type="NCBI Taxonomy" id="445787"/>
    <lineage>
        <taxon>Eukaryota</taxon>
        <taxon>Metazoa</taxon>
        <taxon>Chordata</taxon>
        <taxon>Craniata</taxon>
        <taxon>Vertebrata</taxon>
        <taxon>Euteleostomi</taxon>
        <taxon>Amphibia</taxon>
        <taxon>Batrachia</taxon>
        <taxon>Anura</taxon>
        <taxon>Pelobatoidea</taxon>
        <taxon>Megophryidae</taxon>
        <taxon>Leptobrachium</taxon>
    </lineage>
</organism>
<protein>
    <recommendedName>
        <fullName evidence="6">G-protein coupled receptors family 1 profile domain-containing protein</fullName>
    </recommendedName>
</protein>
<evidence type="ECO:0000313" key="7">
    <source>
        <dbReference type="Ensembl" id="ENSLLEP00000020093.1"/>
    </source>
</evidence>
<keyword evidence="2 5" id="KW-0812">Transmembrane</keyword>
<evidence type="ECO:0000259" key="6">
    <source>
        <dbReference type="PROSITE" id="PS50262"/>
    </source>
</evidence>
<feature type="transmembrane region" description="Helical" evidence="5">
    <location>
        <begin position="81"/>
        <end position="98"/>
    </location>
</feature>
<comment type="subcellular location">
    <subcellularLocation>
        <location evidence="1">Membrane</location>
    </subcellularLocation>
</comment>
<dbReference type="GO" id="GO:0016020">
    <property type="term" value="C:membrane"/>
    <property type="evidence" value="ECO:0007669"/>
    <property type="project" value="UniProtKB-SubCell"/>
</dbReference>
<dbReference type="Gene3D" id="1.20.1070.10">
    <property type="entry name" value="Rhodopsin 7-helix transmembrane proteins"/>
    <property type="match status" value="1"/>
</dbReference>